<keyword evidence="2" id="KW-1185">Reference proteome</keyword>
<name>A0A2G9GFQ9_9LAMI</name>
<dbReference type="Gene3D" id="3.30.420.10">
    <property type="entry name" value="Ribonuclease H-like superfamily/Ribonuclease H"/>
    <property type="match status" value="1"/>
</dbReference>
<dbReference type="EMBL" id="NKXS01005270">
    <property type="protein sequence ID" value="PIN04128.1"/>
    <property type="molecule type" value="Genomic_DNA"/>
</dbReference>
<proteinExistence type="predicted"/>
<dbReference type="PANTHER" id="PTHR48475:SF1">
    <property type="entry name" value="RNASE H TYPE-1 DOMAIN-CONTAINING PROTEIN"/>
    <property type="match status" value="1"/>
</dbReference>
<dbReference type="OrthoDB" id="913939at2759"/>
<dbReference type="Proteomes" id="UP000231279">
    <property type="component" value="Unassembled WGS sequence"/>
</dbReference>
<gene>
    <name evidence="1" type="ORF">CDL12_23337</name>
</gene>
<dbReference type="SUPFAM" id="SSF53098">
    <property type="entry name" value="Ribonuclease H-like"/>
    <property type="match status" value="1"/>
</dbReference>
<reference evidence="2" key="1">
    <citation type="journal article" date="2018" name="Gigascience">
        <title>Genome assembly of the Pink Ipe (Handroanthus impetiginosus, Bignoniaceae), a highly valued, ecologically keystone Neotropical timber forest tree.</title>
        <authorList>
            <person name="Silva-Junior O.B."/>
            <person name="Grattapaglia D."/>
            <person name="Novaes E."/>
            <person name="Collevatti R.G."/>
        </authorList>
    </citation>
    <scope>NUCLEOTIDE SEQUENCE [LARGE SCALE GENOMIC DNA]</scope>
    <source>
        <strain evidence="2">cv. UFG-1</strain>
    </source>
</reference>
<evidence type="ECO:0000313" key="2">
    <source>
        <dbReference type="Proteomes" id="UP000231279"/>
    </source>
</evidence>
<organism evidence="1 2">
    <name type="scientific">Handroanthus impetiginosus</name>
    <dbReference type="NCBI Taxonomy" id="429701"/>
    <lineage>
        <taxon>Eukaryota</taxon>
        <taxon>Viridiplantae</taxon>
        <taxon>Streptophyta</taxon>
        <taxon>Embryophyta</taxon>
        <taxon>Tracheophyta</taxon>
        <taxon>Spermatophyta</taxon>
        <taxon>Magnoliopsida</taxon>
        <taxon>eudicotyledons</taxon>
        <taxon>Gunneridae</taxon>
        <taxon>Pentapetalae</taxon>
        <taxon>asterids</taxon>
        <taxon>lamiids</taxon>
        <taxon>Lamiales</taxon>
        <taxon>Bignoniaceae</taxon>
        <taxon>Crescentiina</taxon>
        <taxon>Tabebuia alliance</taxon>
        <taxon>Handroanthus</taxon>
    </lineage>
</organism>
<protein>
    <recommendedName>
        <fullName evidence="3">DNA-directed DNA polymerase</fullName>
    </recommendedName>
</protein>
<evidence type="ECO:0008006" key="3">
    <source>
        <dbReference type="Google" id="ProtNLM"/>
    </source>
</evidence>
<sequence length="153" mass="18176">MCLNGSKLLQYLTSRQVEVPNHEIKRNLEKTISSTRKYWSKQLDEALWAYRTAFKTPIGVSPYSRVFGKASHLPAYENAKIYKEKEKRWHDKKIVEHCFELGQYVLLFNSHLKLYPGKLKFRWSGPFCITEVFFHRAVELENKNSRNMFKVNT</sequence>
<dbReference type="AlphaFoldDB" id="A0A2G9GFQ9"/>
<dbReference type="PANTHER" id="PTHR48475">
    <property type="entry name" value="RIBONUCLEASE H"/>
    <property type="match status" value="1"/>
</dbReference>
<comment type="caution">
    <text evidence="1">The sequence shown here is derived from an EMBL/GenBank/DDBJ whole genome shotgun (WGS) entry which is preliminary data.</text>
</comment>
<dbReference type="InterPro" id="IPR012337">
    <property type="entry name" value="RNaseH-like_sf"/>
</dbReference>
<dbReference type="STRING" id="429701.A0A2G9GFQ9"/>
<dbReference type="InterPro" id="IPR036397">
    <property type="entry name" value="RNaseH_sf"/>
</dbReference>
<accession>A0A2G9GFQ9</accession>
<evidence type="ECO:0000313" key="1">
    <source>
        <dbReference type="EMBL" id="PIN04128.1"/>
    </source>
</evidence>
<dbReference type="GO" id="GO:0003676">
    <property type="term" value="F:nucleic acid binding"/>
    <property type="evidence" value="ECO:0007669"/>
    <property type="project" value="InterPro"/>
</dbReference>